<dbReference type="EMBL" id="AMQN01001405">
    <property type="status" value="NOT_ANNOTATED_CDS"/>
    <property type="molecule type" value="Genomic_DNA"/>
</dbReference>
<keyword evidence="4" id="KW-1185">Reference proteome</keyword>
<reference evidence="4" key="1">
    <citation type="submission" date="2012-12" db="EMBL/GenBank/DDBJ databases">
        <authorList>
            <person name="Hellsten U."/>
            <person name="Grimwood J."/>
            <person name="Chapman J.A."/>
            <person name="Shapiro H."/>
            <person name="Aerts A."/>
            <person name="Otillar R.P."/>
            <person name="Terry A.Y."/>
            <person name="Boore J.L."/>
            <person name="Simakov O."/>
            <person name="Marletaz F."/>
            <person name="Cho S.-J."/>
            <person name="Edsinger-Gonzales E."/>
            <person name="Havlak P."/>
            <person name="Kuo D.-H."/>
            <person name="Larsson T."/>
            <person name="Lv J."/>
            <person name="Arendt D."/>
            <person name="Savage R."/>
            <person name="Osoegawa K."/>
            <person name="de Jong P."/>
            <person name="Lindberg D.R."/>
            <person name="Seaver E.C."/>
            <person name="Weisblat D.A."/>
            <person name="Putnam N.H."/>
            <person name="Grigoriev I.V."/>
            <person name="Rokhsar D.S."/>
        </authorList>
    </citation>
    <scope>NUCLEOTIDE SEQUENCE</scope>
    <source>
        <strain evidence="4">I ESC-2004</strain>
    </source>
</reference>
<feature type="region of interest" description="Disordered" evidence="1">
    <location>
        <begin position="35"/>
        <end position="75"/>
    </location>
</feature>
<evidence type="ECO:0000256" key="1">
    <source>
        <dbReference type="SAM" id="MobiDB-lite"/>
    </source>
</evidence>
<evidence type="ECO:0000313" key="4">
    <source>
        <dbReference type="Proteomes" id="UP000014760"/>
    </source>
</evidence>
<evidence type="ECO:0000313" key="2">
    <source>
        <dbReference type="EMBL" id="ELU04593.1"/>
    </source>
</evidence>
<reference evidence="2 4" key="2">
    <citation type="journal article" date="2013" name="Nature">
        <title>Insights into bilaterian evolution from three spiralian genomes.</title>
        <authorList>
            <person name="Simakov O."/>
            <person name="Marletaz F."/>
            <person name="Cho S.J."/>
            <person name="Edsinger-Gonzales E."/>
            <person name="Havlak P."/>
            <person name="Hellsten U."/>
            <person name="Kuo D.H."/>
            <person name="Larsson T."/>
            <person name="Lv J."/>
            <person name="Arendt D."/>
            <person name="Savage R."/>
            <person name="Osoegawa K."/>
            <person name="de Jong P."/>
            <person name="Grimwood J."/>
            <person name="Chapman J.A."/>
            <person name="Shapiro H."/>
            <person name="Aerts A."/>
            <person name="Otillar R.P."/>
            <person name="Terry A.Y."/>
            <person name="Boore J.L."/>
            <person name="Grigoriev I.V."/>
            <person name="Lindberg D.R."/>
            <person name="Seaver E.C."/>
            <person name="Weisblat D.A."/>
            <person name="Putnam N.H."/>
            <person name="Rokhsar D.S."/>
        </authorList>
    </citation>
    <scope>NUCLEOTIDE SEQUENCE</scope>
    <source>
        <strain evidence="2 4">I ESC-2004</strain>
    </source>
</reference>
<dbReference type="EMBL" id="KB302197">
    <property type="protein sequence ID" value="ELU04593.1"/>
    <property type="molecule type" value="Genomic_DNA"/>
</dbReference>
<organism evidence="2">
    <name type="scientific">Capitella teleta</name>
    <name type="common">Polychaete worm</name>
    <dbReference type="NCBI Taxonomy" id="283909"/>
    <lineage>
        <taxon>Eukaryota</taxon>
        <taxon>Metazoa</taxon>
        <taxon>Spiralia</taxon>
        <taxon>Lophotrochozoa</taxon>
        <taxon>Annelida</taxon>
        <taxon>Polychaeta</taxon>
        <taxon>Sedentaria</taxon>
        <taxon>Scolecida</taxon>
        <taxon>Capitellidae</taxon>
        <taxon>Capitella</taxon>
    </lineage>
</organism>
<proteinExistence type="predicted"/>
<gene>
    <name evidence="2" type="ORF">CAPTEDRAFT_207394</name>
</gene>
<dbReference type="HOGENOM" id="CLU_2099169_0_0_1"/>
<sequence length="116" mass="13331">MARGHTAIKCPREYAYICMAGNSGKRFDQSFREIHTKSDPDPLGSVSPPRMTSAPFFNTNDWKPEGKGVNPNDEENFLKDEDLVKAVMKELVKWETASKRRSKRSWHSLATLFRQK</sequence>
<protein>
    <submittedName>
        <fullName evidence="2 3">Uncharacterized protein</fullName>
    </submittedName>
</protein>
<evidence type="ECO:0000313" key="3">
    <source>
        <dbReference type="EnsemblMetazoa" id="CapteP207394"/>
    </source>
</evidence>
<reference evidence="3" key="3">
    <citation type="submission" date="2015-06" db="UniProtKB">
        <authorList>
            <consortium name="EnsemblMetazoa"/>
        </authorList>
    </citation>
    <scope>IDENTIFICATION</scope>
</reference>
<accession>R7ULB6</accession>
<dbReference type="Proteomes" id="UP000014760">
    <property type="component" value="Unassembled WGS sequence"/>
</dbReference>
<dbReference type="EnsemblMetazoa" id="CapteT207394">
    <property type="protein sequence ID" value="CapteP207394"/>
    <property type="gene ID" value="CapteG207394"/>
</dbReference>
<dbReference type="AlphaFoldDB" id="R7ULB6"/>
<name>R7ULB6_CAPTE</name>